<dbReference type="FunFam" id="3.30.40.10:FF:000824">
    <property type="entry name" value="E3 ubiquitin-protein ligase RNF13"/>
    <property type="match status" value="1"/>
</dbReference>
<dbReference type="PANTHER" id="PTHR47168">
    <property type="entry name" value="RING ZINC FINGER DOMAIN SUPERFAMILY PROTEIN-RELATED"/>
    <property type="match status" value="1"/>
</dbReference>
<dbReference type="Proteomes" id="UP000887116">
    <property type="component" value="Unassembled WGS sequence"/>
</dbReference>
<evidence type="ECO:0000313" key="12">
    <source>
        <dbReference type="EMBL" id="GFQ88540.1"/>
    </source>
</evidence>
<dbReference type="InterPro" id="IPR003137">
    <property type="entry name" value="PA_domain"/>
</dbReference>
<dbReference type="GO" id="GO:0008270">
    <property type="term" value="F:zinc ion binding"/>
    <property type="evidence" value="ECO:0007669"/>
    <property type="project" value="UniProtKB-KW"/>
</dbReference>
<dbReference type="GO" id="GO:0016020">
    <property type="term" value="C:membrane"/>
    <property type="evidence" value="ECO:0007669"/>
    <property type="project" value="UniProtKB-SubCell"/>
</dbReference>
<keyword evidence="2 10" id="KW-0812">Transmembrane</keyword>
<dbReference type="InterPro" id="IPR013083">
    <property type="entry name" value="Znf_RING/FYVE/PHD"/>
</dbReference>
<evidence type="ECO:0000256" key="3">
    <source>
        <dbReference type="ARBA" id="ARBA00022723"/>
    </source>
</evidence>
<gene>
    <name evidence="12" type="primary">RNF167</name>
    <name evidence="12" type="ORF">TNCT_38771</name>
</gene>
<organism evidence="12 13">
    <name type="scientific">Trichonephila clavata</name>
    <name type="common">Joro spider</name>
    <name type="synonym">Nephila clavata</name>
    <dbReference type="NCBI Taxonomy" id="2740835"/>
    <lineage>
        <taxon>Eukaryota</taxon>
        <taxon>Metazoa</taxon>
        <taxon>Ecdysozoa</taxon>
        <taxon>Arthropoda</taxon>
        <taxon>Chelicerata</taxon>
        <taxon>Arachnida</taxon>
        <taxon>Araneae</taxon>
        <taxon>Araneomorphae</taxon>
        <taxon>Entelegynae</taxon>
        <taxon>Araneoidea</taxon>
        <taxon>Nephilidae</taxon>
        <taxon>Trichonephila</taxon>
    </lineage>
</organism>
<evidence type="ECO:0000256" key="1">
    <source>
        <dbReference type="ARBA" id="ARBA00004167"/>
    </source>
</evidence>
<dbReference type="CDD" id="cd16796">
    <property type="entry name" value="RING-H2_RNF13"/>
    <property type="match status" value="1"/>
</dbReference>
<dbReference type="Pfam" id="PF13639">
    <property type="entry name" value="zf-RING_2"/>
    <property type="match status" value="1"/>
</dbReference>
<keyword evidence="4 8" id="KW-0863">Zinc-finger</keyword>
<feature type="transmembrane region" description="Helical" evidence="10">
    <location>
        <begin position="24"/>
        <end position="43"/>
    </location>
</feature>
<keyword evidence="3" id="KW-0479">Metal-binding</keyword>
<evidence type="ECO:0000256" key="7">
    <source>
        <dbReference type="ARBA" id="ARBA00023136"/>
    </source>
</evidence>
<evidence type="ECO:0000256" key="5">
    <source>
        <dbReference type="ARBA" id="ARBA00022833"/>
    </source>
</evidence>
<evidence type="ECO:0000256" key="6">
    <source>
        <dbReference type="ARBA" id="ARBA00022989"/>
    </source>
</evidence>
<feature type="domain" description="RING-type" evidence="11">
    <location>
        <begin position="256"/>
        <end position="298"/>
    </location>
</feature>
<accession>A0A8X6FSS0</accession>
<feature type="compositionally biased region" description="Polar residues" evidence="9">
    <location>
        <begin position="369"/>
        <end position="381"/>
    </location>
</feature>
<dbReference type="Pfam" id="PF02225">
    <property type="entry name" value="PA"/>
    <property type="match status" value="1"/>
</dbReference>
<name>A0A8X6FSS0_TRICU</name>
<evidence type="ECO:0000256" key="2">
    <source>
        <dbReference type="ARBA" id="ARBA00022692"/>
    </source>
</evidence>
<feature type="transmembrane region" description="Helical" evidence="10">
    <location>
        <begin position="195"/>
        <end position="223"/>
    </location>
</feature>
<evidence type="ECO:0000256" key="9">
    <source>
        <dbReference type="SAM" id="MobiDB-lite"/>
    </source>
</evidence>
<feature type="compositionally biased region" description="Polar residues" evidence="9">
    <location>
        <begin position="316"/>
        <end position="334"/>
    </location>
</feature>
<dbReference type="InterPro" id="IPR051653">
    <property type="entry name" value="E3_ligase_sorting_rcpt"/>
</dbReference>
<proteinExistence type="predicted"/>
<evidence type="ECO:0000259" key="11">
    <source>
        <dbReference type="PROSITE" id="PS50089"/>
    </source>
</evidence>
<dbReference type="OrthoDB" id="8062037at2759"/>
<evidence type="ECO:0000313" key="13">
    <source>
        <dbReference type="Proteomes" id="UP000887116"/>
    </source>
</evidence>
<dbReference type="PANTHER" id="PTHR47168:SF1">
    <property type="entry name" value="OS02G0798600 PROTEIN"/>
    <property type="match status" value="1"/>
</dbReference>
<dbReference type="SUPFAM" id="SSF57850">
    <property type="entry name" value="RING/U-box"/>
    <property type="match status" value="1"/>
</dbReference>
<comment type="caution">
    <text evidence="12">The sequence shown here is derived from an EMBL/GenBank/DDBJ whole genome shotgun (WGS) entry which is preliminary data.</text>
</comment>
<keyword evidence="7 10" id="KW-0472">Membrane</keyword>
<protein>
    <submittedName>
        <fullName evidence="12">E3 ubiquitin-protein ligase RNF167</fullName>
    </submittedName>
</protein>
<feature type="region of interest" description="Disordered" evidence="9">
    <location>
        <begin position="369"/>
        <end position="397"/>
    </location>
</feature>
<reference evidence="12" key="1">
    <citation type="submission" date="2020-07" db="EMBL/GenBank/DDBJ databases">
        <title>Multicomponent nature underlies the extraordinary mechanical properties of spider dragline silk.</title>
        <authorList>
            <person name="Kono N."/>
            <person name="Nakamura H."/>
            <person name="Mori M."/>
            <person name="Yoshida Y."/>
            <person name="Ohtoshi R."/>
            <person name="Malay A.D."/>
            <person name="Moran D.A.P."/>
            <person name="Tomita M."/>
            <person name="Numata K."/>
            <person name="Arakawa K."/>
        </authorList>
    </citation>
    <scope>NUCLEOTIDE SEQUENCE</scope>
</reference>
<dbReference type="Gene3D" id="3.30.40.10">
    <property type="entry name" value="Zinc/RING finger domain, C3HC4 (zinc finger)"/>
    <property type="match status" value="1"/>
</dbReference>
<feature type="region of interest" description="Disordered" evidence="9">
    <location>
        <begin position="305"/>
        <end position="334"/>
    </location>
</feature>
<dbReference type="EMBL" id="BMAO01033307">
    <property type="protein sequence ID" value="GFQ88540.1"/>
    <property type="molecule type" value="Genomic_DNA"/>
</dbReference>
<keyword evidence="5" id="KW-0862">Zinc</keyword>
<keyword evidence="13" id="KW-1185">Reference proteome</keyword>
<dbReference type="AlphaFoldDB" id="A0A8X6FSS0"/>
<dbReference type="SMART" id="SM00184">
    <property type="entry name" value="RING"/>
    <property type="match status" value="1"/>
</dbReference>
<evidence type="ECO:0000256" key="10">
    <source>
        <dbReference type="SAM" id="Phobius"/>
    </source>
</evidence>
<dbReference type="InterPro" id="IPR001841">
    <property type="entry name" value="Znf_RING"/>
</dbReference>
<evidence type="ECO:0000256" key="4">
    <source>
        <dbReference type="ARBA" id="ARBA00022771"/>
    </source>
</evidence>
<dbReference type="Gene3D" id="3.50.30.30">
    <property type="match status" value="1"/>
</dbReference>
<keyword evidence="6 10" id="KW-1133">Transmembrane helix</keyword>
<dbReference type="PROSITE" id="PS50089">
    <property type="entry name" value="ZF_RING_2"/>
    <property type="match status" value="1"/>
</dbReference>
<comment type="subcellular location">
    <subcellularLocation>
        <location evidence="1">Membrane</location>
        <topology evidence="1">Single-pass membrane protein</topology>
    </subcellularLocation>
</comment>
<sequence length="438" mass="49555">MDRSQWNGNVRFGLEKFPTKLRHLVRMFSPAHLVFFMLSLFLVDATIDVFDQYGRKTDSFQDREAAFDDDFVTMEGYLVSANPQDACTSIAPPTFLTNFTMGKFVLINGTNECGFTTKVHNAENAGYDVAIIYDPSSMPFDYIHIVPFPRLQLNIEVLFVSYEDGIIMRSNYVYNTSYQYNYRVRIRPNTPDITYYMYLFGAVMGICFFVMLLFMMCLLIKCIQEKRRSRRNRLSSRQIKQIPTAKFSKGDQYDVCAICLEDYNEGDKLRILPCSHAYHAKCIDPWLMNNRRNCPLCKRKITFGDSDGSDSEDSELTSPAENTPLLTSPSNRSQSWGTFGTALAAAYNEPDGSGPSSLPGAYQQFNTTASLHESDTSSENPFMSADESENLLPPPHRSVNHLVPPVLSNDQRFVVVTVAAAGNDTEEEDSNDQRGLIV</sequence>
<evidence type="ECO:0000256" key="8">
    <source>
        <dbReference type="PROSITE-ProRule" id="PRU00175"/>
    </source>
</evidence>